<dbReference type="eggNOG" id="ENOG502RZ3E">
    <property type="taxonomic scope" value="Eukaryota"/>
</dbReference>
<dbReference type="AlphaFoldDB" id="D8QR56"/>
<proteinExistence type="predicted"/>
<dbReference type="Gramene" id="EFJ38562">
    <property type="protein sequence ID" value="EFJ38562"/>
    <property type="gene ID" value="SELMODRAFT_164029"/>
</dbReference>
<sequence length="171" mass="17890">MEGAVAAADQSLDPAAVPSAYSSFSNLPLVAAFVSFVAAQSLKIVTTWYKEKRWDLKRMAGSGGMPSSHSATVIGLTVAIGLRDGTGGSLFAIALVLASIVMYDASSVRFHAGRQAEVLNQIVFELPPEHPLADSRPLREPLGHTPPQVAAGAALGCIIAYILYLISLLGV</sequence>
<protein>
    <recommendedName>
        <fullName evidence="4">Phosphatidic acid phosphatase type 2/haloperoxidase domain-containing protein</fullName>
    </recommendedName>
</protein>
<evidence type="ECO:0000313" key="2">
    <source>
        <dbReference type="EMBL" id="EFJ38562.1"/>
    </source>
</evidence>
<reference evidence="2 3" key="1">
    <citation type="journal article" date="2011" name="Science">
        <title>The Selaginella genome identifies genetic changes associated with the evolution of vascular plants.</title>
        <authorList>
            <person name="Banks J.A."/>
            <person name="Nishiyama T."/>
            <person name="Hasebe M."/>
            <person name="Bowman J.L."/>
            <person name="Gribskov M."/>
            <person name="dePamphilis C."/>
            <person name="Albert V.A."/>
            <person name="Aono N."/>
            <person name="Aoyama T."/>
            <person name="Ambrose B.A."/>
            <person name="Ashton N.W."/>
            <person name="Axtell M.J."/>
            <person name="Barker E."/>
            <person name="Barker M.S."/>
            <person name="Bennetzen J.L."/>
            <person name="Bonawitz N.D."/>
            <person name="Chapple C."/>
            <person name="Cheng C."/>
            <person name="Correa L.G."/>
            <person name="Dacre M."/>
            <person name="DeBarry J."/>
            <person name="Dreyer I."/>
            <person name="Elias M."/>
            <person name="Engstrom E.M."/>
            <person name="Estelle M."/>
            <person name="Feng L."/>
            <person name="Finet C."/>
            <person name="Floyd S.K."/>
            <person name="Frommer W.B."/>
            <person name="Fujita T."/>
            <person name="Gramzow L."/>
            <person name="Gutensohn M."/>
            <person name="Harholt J."/>
            <person name="Hattori M."/>
            <person name="Heyl A."/>
            <person name="Hirai T."/>
            <person name="Hiwatashi Y."/>
            <person name="Ishikawa M."/>
            <person name="Iwata M."/>
            <person name="Karol K.G."/>
            <person name="Koehler B."/>
            <person name="Kolukisaoglu U."/>
            <person name="Kubo M."/>
            <person name="Kurata T."/>
            <person name="Lalonde S."/>
            <person name="Li K."/>
            <person name="Li Y."/>
            <person name="Litt A."/>
            <person name="Lyons E."/>
            <person name="Manning G."/>
            <person name="Maruyama T."/>
            <person name="Michael T.P."/>
            <person name="Mikami K."/>
            <person name="Miyazaki S."/>
            <person name="Morinaga S."/>
            <person name="Murata T."/>
            <person name="Mueller-Roeber B."/>
            <person name="Nelson D.R."/>
            <person name="Obara M."/>
            <person name="Oguri Y."/>
            <person name="Olmstead R.G."/>
            <person name="Onodera N."/>
            <person name="Petersen B.L."/>
            <person name="Pils B."/>
            <person name="Prigge M."/>
            <person name="Rensing S.A."/>
            <person name="Riano-Pachon D.M."/>
            <person name="Roberts A.W."/>
            <person name="Sato Y."/>
            <person name="Scheller H.V."/>
            <person name="Schulz B."/>
            <person name="Schulz C."/>
            <person name="Shakirov E.V."/>
            <person name="Shibagaki N."/>
            <person name="Shinohara N."/>
            <person name="Shippen D.E."/>
            <person name="Soerensen I."/>
            <person name="Sotooka R."/>
            <person name="Sugimoto N."/>
            <person name="Sugita M."/>
            <person name="Sumikawa N."/>
            <person name="Tanurdzic M."/>
            <person name="Theissen G."/>
            <person name="Ulvskov P."/>
            <person name="Wakazuki S."/>
            <person name="Weng J.K."/>
            <person name="Willats W.W."/>
            <person name="Wipf D."/>
            <person name="Wolf P.G."/>
            <person name="Yang L."/>
            <person name="Zimmer A.D."/>
            <person name="Zhu Q."/>
            <person name="Mitros T."/>
            <person name="Hellsten U."/>
            <person name="Loque D."/>
            <person name="Otillar R."/>
            <person name="Salamov A."/>
            <person name="Schmutz J."/>
            <person name="Shapiro H."/>
            <person name="Lindquist E."/>
            <person name="Lucas S."/>
            <person name="Rokhsar D."/>
            <person name="Grigoriev I.V."/>
        </authorList>
    </citation>
    <scope>NUCLEOTIDE SEQUENCE [LARGE SCALE GENOMIC DNA]</scope>
</reference>
<gene>
    <name evidence="2" type="ORF">SELMODRAFT_164029</name>
</gene>
<keyword evidence="1" id="KW-0472">Membrane</keyword>
<dbReference type="PANTHER" id="PTHR31446:SF29">
    <property type="entry name" value="ACID PHOSPHATASE_VANADIUM-DEPENDENT HALOPEROXIDASE-RELATED PROTEIN"/>
    <property type="match status" value="1"/>
</dbReference>
<organism evidence="3">
    <name type="scientific">Selaginella moellendorffii</name>
    <name type="common">Spikemoss</name>
    <dbReference type="NCBI Taxonomy" id="88036"/>
    <lineage>
        <taxon>Eukaryota</taxon>
        <taxon>Viridiplantae</taxon>
        <taxon>Streptophyta</taxon>
        <taxon>Embryophyta</taxon>
        <taxon>Tracheophyta</taxon>
        <taxon>Lycopodiopsida</taxon>
        <taxon>Selaginellales</taxon>
        <taxon>Selaginellaceae</taxon>
        <taxon>Selaginella</taxon>
    </lineage>
</organism>
<accession>D8QR56</accession>
<dbReference type="Proteomes" id="UP000001514">
    <property type="component" value="Unassembled WGS sequence"/>
</dbReference>
<dbReference type="EMBL" id="GL377565">
    <property type="protein sequence ID" value="EFJ38562.1"/>
    <property type="molecule type" value="Genomic_DNA"/>
</dbReference>
<keyword evidence="1" id="KW-1133">Transmembrane helix</keyword>
<evidence type="ECO:0000256" key="1">
    <source>
        <dbReference type="SAM" id="Phobius"/>
    </source>
</evidence>
<feature type="transmembrane region" description="Helical" evidence="1">
    <location>
        <begin position="149"/>
        <end position="169"/>
    </location>
</feature>
<dbReference type="OMA" id="FMETGGM"/>
<dbReference type="FunCoup" id="D8QR56">
    <property type="interactions" value="102"/>
</dbReference>
<dbReference type="KEGG" id="smo:SELMODRAFT_164029"/>
<feature type="transmembrane region" description="Helical" evidence="1">
    <location>
        <begin position="88"/>
        <end position="105"/>
    </location>
</feature>
<evidence type="ECO:0000313" key="3">
    <source>
        <dbReference type="Proteomes" id="UP000001514"/>
    </source>
</evidence>
<dbReference type="HOGENOM" id="CLU_073969_1_0_1"/>
<dbReference type="InterPro" id="IPR003832">
    <property type="entry name" value="DUF212"/>
</dbReference>
<name>D8QR56_SELML</name>
<evidence type="ECO:0008006" key="4">
    <source>
        <dbReference type="Google" id="ProtNLM"/>
    </source>
</evidence>
<feature type="transmembrane region" description="Helical" evidence="1">
    <location>
        <begin position="20"/>
        <end position="39"/>
    </location>
</feature>
<dbReference type="Pfam" id="PF02681">
    <property type="entry name" value="DUF212"/>
    <property type="match status" value="1"/>
</dbReference>
<keyword evidence="3" id="KW-1185">Reference proteome</keyword>
<dbReference type="PANTHER" id="PTHR31446">
    <property type="entry name" value="ACID PHOSPHATASE/VANADIUM-DEPENDENT HALOPEROXIDASE-RELATED PROTEIN"/>
    <property type="match status" value="1"/>
</dbReference>
<keyword evidence="1" id="KW-0812">Transmembrane</keyword>
<dbReference type="OrthoDB" id="1716650at2759"/>
<dbReference type="InParanoid" id="D8QR56"/>